<evidence type="ECO:0000256" key="5">
    <source>
        <dbReference type="ARBA" id="ARBA00023136"/>
    </source>
</evidence>
<dbReference type="PROSITE" id="PS50850">
    <property type="entry name" value="MFS"/>
    <property type="match status" value="1"/>
</dbReference>
<sequence>MSRRLSRASYRLSQAAEYSGLNFTQISPIELSDPRPPLKNYSDIENQHLPNNGIVSENKPEGPKKEETAPNRGIKFYLIIFALNIAQVLVALEGTVTSTALPSIIAQLGGGASYVWTTSGYFLASTVLLPLYGQMADILGRRVLILFAVCMFMLGSGISGGAPNMGILILGRVIQGMGGGGISMLSNLIVSDLVPLRDRGQFMALVLIAMAVGSGMGPFVGGIIVQRASWRWVFYLNLPIGATALILLILFLRVKGPSEKTTWSKKLERVDLAGNTIFVIGVSLILVALAYAGTQWAWKSYNTIITLLFGFATMVVFVVYEGSSDCKHPTMPLRLFRNRTSAAAYAMTFIHSLLTILVLYYLPVYFQSVLLSSPTRSGVQMLPTVIVMIPCAAISGTLLSKIGRYKPFHLAGFTVVTIGLGCFLTLNDKSPTVAWIMVQIVVAVGFGFSFSTLLPAVQAYLDDKDTAAATATWGFLRQFGVVWGVSVPAAIFNSQIEHLLPRIPDSAVREALSRGAAYDHGTKEYIGRFENPLRGQIISMYVDSIKVVWIFATAVAGLGLLLVFLEKEISLRKDNEGEYGLVD</sequence>
<accession>A0A9P4JFR9</accession>
<feature type="transmembrane region" description="Helical" evidence="8">
    <location>
        <begin position="112"/>
        <end position="131"/>
    </location>
</feature>
<feature type="compositionally biased region" description="Basic and acidic residues" evidence="7">
    <location>
        <begin position="58"/>
        <end position="68"/>
    </location>
</feature>
<dbReference type="InterPro" id="IPR011701">
    <property type="entry name" value="MFS"/>
</dbReference>
<evidence type="ECO:0000256" key="6">
    <source>
        <dbReference type="ARBA" id="ARBA00023180"/>
    </source>
</evidence>
<protein>
    <submittedName>
        <fullName evidence="10">MFS general substrate transporter</fullName>
    </submittedName>
</protein>
<dbReference type="GO" id="GO:0022857">
    <property type="term" value="F:transmembrane transporter activity"/>
    <property type="evidence" value="ECO:0007669"/>
    <property type="project" value="InterPro"/>
</dbReference>
<evidence type="ECO:0000313" key="10">
    <source>
        <dbReference type="EMBL" id="KAF2198587.1"/>
    </source>
</evidence>
<name>A0A9P4JFR9_9PLEO</name>
<feature type="transmembrane region" description="Helical" evidence="8">
    <location>
        <begin position="167"/>
        <end position="190"/>
    </location>
</feature>
<evidence type="ECO:0000259" key="9">
    <source>
        <dbReference type="PROSITE" id="PS50850"/>
    </source>
</evidence>
<feature type="transmembrane region" description="Helical" evidence="8">
    <location>
        <begin position="342"/>
        <end position="362"/>
    </location>
</feature>
<proteinExistence type="predicted"/>
<keyword evidence="3 8" id="KW-0812">Transmembrane</keyword>
<organism evidence="10 11">
    <name type="scientific">Delitschia confertaspora ATCC 74209</name>
    <dbReference type="NCBI Taxonomy" id="1513339"/>
    <lineage>
        <taxon>Eukaryota</taxon>
        <taxon>Fungi</taxon>
        <taxon>Dikarya</taxon>
        <taxon>Ascomycota</taxon>
        <taxon>Pezizomycotina</taxon>
        <taxon>Dothideomycetes</taxon>
        <taxon>Pleosporomycetidae</taxon>
        <taxon>Pleosporales</taxon>
        <taxon>Delitschiaceae</taxon>
        <taxon>Delitschia</taxon>
    </lineage>
</organism>
<feature type="transmembrane region" description="Helical" evidence="8">
    <location>
        <begin position="74"/>
        <end position="92"/>
    </location>
</feature>
<evidence type="ECO:0000256" key="3">
    <source>
        <dbReference type="ARBA" id="ARBA00022692"/>
    </source>
</evidence>
<dbReference type="AlphaFoldDB" id="A0A9P4JFR9"/>
<feature type="transmembrane region" description="Helical" evidence="8">
    <location>
        <begin position="202"/>
        <end position="226"/>
    </location>
</feature>
<dbReference type="InterPro" id="IPR036259">
    <property type="entry name" value="MFS_trans_sf"/>
</dbReference>
<dbReference type="Proteomes" id="UP000799536">
    <property type="component" value="Unassembled WGS sequence"/>
</dbReference>
<reference evidence="10" key="1">
    <citation type="journal article" date="2020" name="Stud. Mycol.">
        <title>101 Dothideomycetes genomes: a test case for predicting lifestyles and emergence of pathogens.</title>
        <authorList>
            <person name="Haridas S."/>
            <person name="Albert R."/>
            <person name="Binder M."/>
            <person name="Bloem J."/>
            <person name="Labutti K."/>
            <person name="Salamov A."/>
            <person name="Andreopoulos B."/>
            <person name="Baker S."/>
            <person name="Barry K."/>
            <person name="Bills G."/>
            <person name="Bluhm B."/>
            <person name="Cannon C."/>
            <person name="Castanera R."/>
            <person name="Culley D."/>
            <person name="Daum C."/>
            <person name="Ezra D."/>
            <person name="Gonzalez J."/>
            <person name="Henrissat B."/>
            <person name="Kuo A."/>
            <person name="Liang C."/>
            <person name="Lipzen A."/>
            <person name="Lutzoni F."/>
            <person name="Magnuson J."/>
            <person name="Mondo S."/>
            <person name="Nolan M."/>
            <person name="Ohm R."/>
            <person name="Pangilinan J."/>
            <person name="Park H.-J."/>
            <person name="Ramirez L."/>
            <person name="Alfaro M."/>
            <person name="Sun H."/>
            <person name="Tritt A."/>
            <person name="Yoshinaga Y."/>
            <person name="Zwiers L.-H."/>
            <person name="Turgeon B."/>
            <person name="Goodwin S."/>
            <person name="Spatafora J."/>
            <person name="Crous P."/>
            <person name="Grigoriev I."/>
        </authorList>
    </citation>
    <scope>NUCLEOTIDE SEQUENCE</scope>
    <source>
        <strain evidence="10">ATCC 74209</strain>
    </source>
</reference>
<dbReference type="SUPFAM" id="SSF103473">
    <property type="entry name" value="MFS general substrate transporter"/>
    <property type="match status" value="1"/>
</dbReference>
<dbReference type="CDD" id="cd17502">
    <property type="entry name" value="MFS_Azr1_MDR_like"/>
    <property type="match status" value="1"/>
</dbReference>
<feature type="region of interest" description="Disordered" evidence="7">
    <location>
        <begin position="34"/>
        <end position="68"/>
    </location>
</feature>
<dbReference type="PANTHER" id="PTHR23501">
    <property type="entry name" value="MAJOR FACILITATOR SUPERFAMILY"/>
    <property type="match status" value="1"/>
</dbReference>
<keyword evidence="4 8" id="KW-1133">Transmembrane helix</keyword>
<feature type="transmembrane region" description="Helical" evidence="8">
    <location>
        <begin position="272"/>
        <end position="292"/>
    </location>
</feature>
<dbReference type="PANTHER" id="PTHR23501:SF187">
    <property type="entry name" value="MAJOR FACILITATOR SUPERFAMILY (MFS) PROFILE DOMAIN-CONTAINING PROTEIN"/>
    <property type="match status" value="1"/>
</dbReference>
<feature type="transmembrane region" description="Helical" evidence="8">
    <location>
        <begin position="143"/>
        <end position="161"/>
    </location>
</feature>
<keyword evidence="11" id="KW-1185">Reference proteome</keyword>
<feature type="transmembrane region" description="Helical" evidence="8">
    <location>
        <begin position="547"/>
        <end position="565"/>
    </location>
</feature>
<gene>
    <name evidence="10" type="ORF">GQ43DRAFT_378244</name>
</gene>
<dbReference type="OrthoDB" id="10021397at2759"/>
<feature type="transmembrane region" description="Helical" evidence="8">
    <location>
        <begin position="304"/>
        <end position="322"/>
    </location>
</feature>
<dbReference type="Gene3D" id="1.20.1250.20">
    <property type="entry name" value="MFS general substrate transporter like domains"/>
    <property type="match status" value="1"/>
</dbReference>
<dbReference type="EMBL" id="ML994132">
    <property type="protein sequence ID" value="KAF2198587.1"/>
    <property type="molecule type" value="Genomic_DNA"/>
</dbReference>
<feature type="transmembrane region" description="Helical" evidence="8">
    <location>
        <begin position="432"/>
        <end position="454"/>
    </location>
</feature>
<feature type="transmembrane region" description="Helical" evidence="8">
    <location>
        <begin position="232"/>
        <end position="252"/>
    </location>
</feature>
<dbReference type="Pfam" id="PF07690">
    <property type="entry name" value="MFS_1"/>
    <property type="match status" value="1"/>
</dbReference>
<feature type="transmembrane region" description="Helical" evidence="8">
    <location>
        <begin position="475"/>
        <end position="492"/>
    </location>
</feature>
<dbReference type="GO" id="GO:0005886">
    <property type="term" value="C:plasma membrane"/>
    <property type="evidence" value="ECO:0007669"/>
    <property type="project" value="TreeGrafter"/>
</dbReference>
<feature type="transmembrane region" description="Helical" evidence="8">
    <location>
        <begin position="382"/>
        <end position="400"/>
    </location>
</feature>
<comment type="caution">
    <text evidence="10">The sequence shown here is derived from an EMBL/GenBank/DDBJ whole genome shotgun (WGS) entry which is preliminary data.</text>
</comment>
<feature type="transmembrane region" description="Helical" evidence="8">
    <location>
        <begin position="407"/>
        <end position="426"/>
    </location>
</feature>
<dbReference type="FunFam" id="1.20.1250.20:FF:000484">
    <property type="entry name" value="MFS general substrate transporter"/>
    <property type="match status" value="1"/>
</dbReference>
<keyword evidence="6" id="KW-0325">Glycoprotein</keyword>
<keyword evidence="5 8" id="KW-0472">Membrane</keyword>
<evidence type="ECO:0000256" key="7">
    <source>
        <dbReference type="SAM" id="MobiDB-lite"/>
    </source>
</evidence>
<comment type="subcellular location">
    <subcellularLocation>
        <location evidence="1">Membrane</location>
        <topology evidence="1">Multi-pass membrane protein</topology>
    </subcellularLocation>
</comment>
<feature type="domain" description="Major facilitator superfamily (MFS) profile" evidence="9">
    <location>
        <begin position="79"/>
        <end position="571"/>
    </location>
</feature>
<evidence type="ECO:0000256" key="8">
    <source>
        <dbReference type="SAM" id="Phobius"/>
    </source>
</evidence>
<evidence type="ECO:0000256" key="4">
    <source>
        <dbReference type="ARBA" id="ARBA00022989"/>
    </source>
</evidence>
<dbReference type="Gene3D" id="1.20.1720.10">
    <property type="entry name" value="Multidrug resistance protein D"/>
    <property type="match status" value="1"/>
</dbReference>
<keyword evidence="2" id="KW-0813">Transport</keyword>
<evidence type="ECO:0000256" key="1">
    <source>
        <dbReference type="ARBA" id="ARBA00004141"/>
    </source>
</evidence>
<dbReference type="InterPro" id="IPR020846">
    <property type="entry name" value="MFS_dom"/>
</dbReference>
<evidence type="ECO:0000313" key="11">
    <source>
        <dbReference type="Proteomes" id="UP000799536"/>
    </source>
</evidence>
<evidence type="ECO:0000256" key="2">
    <source>
        <dbReference type="ARBA" id="ARBA00022448"/>
    </source>
</evidence>